<comment type="pathway">
    <text evidence="2 11">Cofactor biosynthesis; (R)-pantothenate biosynthesis; (R)-pantoate from 3-methyl-2-oxobutanoate: step 2/2.</text>
</comment>
<dbReference type="Pfam" id="PF08546">
    <property type="entry name" value="ApbA_C"/>
    <property type="match status" value="1"/>
</dbReference>
<dbReference type="EMBL" id="JAELUP010000103">
    <property type="protein sequence ID" value="MBJ6363144.1"/>
    <property type="molecule type" value="Genomic_DNA"/>
</dbReference>
<evidence type="ECO:0000256" key="10">
    <source>
        <dbReference type="ARBA" id="ARBA00048793"/>
    </source>
</evidence>
<evidence type="ECO:0000313" key="15">
    <source>
        <dbReference type="Proteomes" id="UP000640274"/>
    </source>
</evidence>
<evidence type="ECO:0000256" key="9">
    <source>
        <dbReference type="ARBA" id="ARBA00032024"/>
    </source>
</evidence>
<comment type="similarity">
    <text evidence="3 11">Belongs to the ketopantoate reductase family.</text>
</comment>
<dbReference type="InterPro" id="IPR013752">
    <property type="entry name" value="KPA_reductase"/>
</dbReference>
<evidence type="ECO:0000259" key="13">
    <source>
        <dbReference type="Pfam" id="PF08546"/>
    </source>
</evidence>
<evidence type="ECO:0000313" key="14">
    <source>
        <dbReference type="EMBL" id="MBJ6363144.1"/>
    </source>
</evidence>
<evidence type="ECO:0000256" key="7">
    <source>
        <dbReference type="ARBA" id="ARBA00022857"/>
    </source>
</evidence>
<evidence type="ECO:0000256" key="8">
    <source>
        <dbReference type="ARBA" id="ARBA00023002"/>
    </source>
</evidence>
<dbReference type="EC" id="1.1.1.169" evidence="4 11"/>
<dbReference type="SUPFAM" id="SSF51735">
    <property type="entry name" value="NAD(P)-binding Rossmann-fold domains"/>
    <property type="match status" value="1"/>
</dbReference>
<keyword evidence="8 11" id="KW-0560">Oxidoreductase</keyword>
<evidence type="ECO:0000256" key="2">
    <source>
        <dbReference type="ARBA" id="ARBA00004994"/>
    </source>
</evidence>
<dbReference type="Proteomes" id="UP000640274">
    <property type="component" value="Unassembled WGS sequence"/>
</dbReference>
<proteinExistence type="inferred from homology"/>
<dbReference type="InterPro" id="IPR013332">
    <property type="entry name" value="KPR_N"/>
</dbReference>
<dbReference type="PANTHER" id="PTHR43765">
    <property type="entry name" value="2-DEHYDROPANTOATE 2-REDUCTASE-RELATED"/>
    <property type="match status" value="1"/>
</dbReference>
<sequence length="316" mass="34454">MKHMIIGAGAIGLLMASRLASSGEDVLLWTRSKEQAERLSNNGLMLVEGQEEQTDRRPIRVKASPFMISTAKRVVAEAEEHIVWLTVKQTSIDAEFIRQLKLLLPAGSLLLCMQNGIGHIERLKEALSGIEVIPVITTEGALTKNGGTLVHHTGRGQIHIAEAGSAKVGALQKKLMNSLKKAGITAFLSKQLDDRIYQKLLINSVINPLTAIYQVRNGELPEHPVRLKLMRALHEEGVHIVHAAGMTCSGKEWDMLLEVCRNTAHNESSMFRDVQSGRETEIDFINGGLVALGRTYGLPAPLNAAMLSLVKALGGK</sequence>
<organism evidence="14 15">
    <name type="scientific">Paenibacillus roseus</name>
    <dbReference type="NCBI Taxonomy" id="2798579"/>
    <lineage>
        <taxon>Bacteria</taxon>
        <taxon>Bacillati</taxon>
        <taxon>Bacillota</taxon>
        <taxon>Bacilli</taxon>
        <taxon>Bacillales</taxon>
        <taxon>Paenibacillaceae</taxon>
        <taxon>Paenibacillus</taxon>
    </lineage>
</organism>
<dbReference type="InterPro" id="IPR008927">
    <property type="entry name" value="6-PGluconate_DH-like_C_sf"/>
</dbReference>
<evidence type="ECO:0000256" key="1">
    <source>
        <dbReference type="ARBA" id="ARBA00002919"/>
    </source>
</evidence>
<evidence type="ECO:0000259" key="12">
    <source>
        <dbReference type="Pfam" id="PF02558"/>
    </source>
</evidence>
<dbReference type="Gene3D" id="1.10.1040.10">
    <property type="entry name" value="N-(1-d-carboxylethyl)-l-norvaline Dehydrogenase, domain 2"/>
    <property type="match status" value="1"/>
</dbReference>
<keyword evidence="6 11" id="KW-0566">Pantothenate biosynthesis</keyword>
<keyword evidence="15" id="KW-1185">Reference proteome</keyword>
<evidence type="ECO:0000256" key="5">
    <source>
        <dbReference type="ARBA" id="ARBA00019465"/>
    </source>
</evidence>
<dbReference type="InterPro" id="IPR013328">
    <property type="entry name" value="6PGD_dom2"/>
</dbReference>
<keyword evidence="7 11" id="KW-0521">NADP</keyword>
<dbReference type="RefSeq" id="WP_199020719.1">
    <property type="nucleotide sequence ID" value="NZ_JAELUP010000103.1"/>
</dbReference>
<comment type="caution">
    <text evidence="14">The sequence shown here is derived from an EMBL/GenBank/DDBJ whole genome shotgun (WGS) entry which is preliminary data.</text>
</comment>
<dbReference type="GO" id="GO:0008677">
    <property type="term" value="F:2-dehydropantoate 2-reductase activity"/>
    <property type="evidence" value="ECO:0007669"/>
    <property type="project" value="UniProtKB-EC"/>
</dbReference>
<gene>
    <name evidence="14" type="ORF">JFN88_18230</name>
</gene>
<feature type="domain" description="Ketopantoate reductase N-terminal" evidence="12">
    <location>
        <begin position="4"/>
        <end position="163"/>
    </location>
</feature>
<reference evidence="14" key="1">
    <citation type="submission" date="2020-12" db="EMBL/GenBank/DDBJ databases">
        <authorList>
            <person name="Huq M.A."/>
        </authorList>
    </citation>
    <scope>NUCLEOTIDE SEQUENCE</scope>
    <source>
        <strain evidence="14">MAHUQ-46</strain>
    </source>
</reference>
<protein>
    <recommendedName>
        <fullName evidence="5 11">2-dehydropantoate 2-reductase</fullName>
        <ecNumber evidence="4 11">1.1.1.169</ecNumber>
    </recommendedName>
    <alternativeName>
        <fullName evidence="9 11">Ketopantoate reductase</fullName>
    </alternativeName>
</protein>
<dbReference type="SUPFAM" id="SSF48179">
    <property type="entry name" value="6-phosphogluconate dehydrogenase C-terminal domain-like"/>
    <property type="match status" value="1"/>
</dbReference>
<dbReference type="InterPro" id="IPR036291">
    <property type="entry name" value="NAD(P)-bd_dom_sf"/>
</dbReference>
<dbReference type="PANTHER" id="PTHR43765:SF2">
    <property type="entry name" value="2-DEHYDROPANTOATE 2-REDUCTASE"/>
    <property type="match status" value="1"/>
</dbReference>
<dbReference type="NCBIfam" id="TIGR00745">
    <property type="entry name" value="apbA_panE"/>
    <property type="match status" value="1"/>
</dbReference>
<comment type="catalytic activity">
    <reaction evidence="10 11">
        <text>(R)-pantoate + NADP(+) = 2-dehydropantoate + NADPH + H(+)</text>
        <dbReference type="Rhea" id="RHEA:16233"/>
        <dbReference type="ChEBI" id="CHEBI:11561"/>
        <dbReference type="ChEBI" id="CHEBI:15378"/>
        <dbReference type="ChEBI" id="CHEBI:15980"/>
        <dbReference type="ChEBI" id="CHEBI:57783"/>
        <dbReference type="ChEBI" id="CHEBI:58349"/>
        <dbReference type="EC" id="1.1.1.169"/>
    </reaction>
</comment>
<evidence type="ECO:0000256" key="11">
    <source>
        <dbReference type="RuleBase" id="RU362068"/>
    </source>
</evidence>
<dbReference type="Pfam" id="PF02558">
    <property type="entry name" value="ApbA"/>
    <property type="match status" value="1"/>
</dbReference>
<evidence type="ECO:0000256" key="3">
    <source>
        <dbReference type="ARBA" id="ARBA00007870"/>
    </source>
</evidence>
<evidence type="ECO:0000256" key="4">
    <source>
        <dbReference type="ARBA" id="ARBA00013014"/>
    </source>
</evidence>
<dbReference type="InterPro" id="IPR003710">
    <property type="entry name" value="ApbA"/>
</dbReference>
<dbReference type="InterPro" id="IPR050838">
    <property type="entry name" value="Ketopantoate_reductase"/>
</dbReference>
<dbReference type="GO" id="GO:0050661">
    <property type="term" value="F:NADP binding"/>
    <property type="evidence" value="ECO:0007669"/>
    <property type="project" value="TreeGrafter"/>
</dbReference>
<dbReference type="GO" id="GO:0015940">
    <property type="term" value="P:pantothenate biosynthetic process"/>
    <property type="evidence" value="ECO:0007669"/>
    <property type="project" value="UniProtKB-KW"/>
</dbReference>
<comment type="function">
    <text evidence="1 11">Catalyzes the NADPH-dependent reduction of ketopantoate into pantoic acid.</text>
</comment>
<feature type="domain" description="Ketopantoate reductase C-terminal" evidence="13">
    <location>
        <begin position="193"/>
        <end position="313"/>
    </location>
</feature>
<name>A0A934MSD0_9BACL</name>
<dbReference type="GO" id="GO:0005737">
    <property type="term" value="C:cytoplasm"/>
    <property type="evidence" value="ECO:0007669"/>
    <property type="project" value="TreeGrafter"/>
</dbReference>
<evidence type="ECO:0000256" key="6">
    <source>
        <dbReference type="ARBA" id="ARBA00022655"/>
    </source>
</evidence>
<dbReference type="Gene3D" id="3.40.50.720">
    <property type="entry name" value="NAD(P)-binding Rossmann-like Domain"/>
    <property type="match status" value="1"/>
</dbReference>
<dbReference type="AlphaFoldDB" id="A0A934MSD0"/>
<accession>A0A934MSD0</accession>